<dbReference type="GO" id="GO:0008782">
    <property type="term" value="F:adenosylhomocysteine nucleosidase activity"/>
    <property type="evidence" value="ECO:0007669"/>
    <property type="project" value="UniProtKB-EC"/>
</dbReference>
<evidence type="ECO:0000259" key="6">
    <source>
        <dbReference type="Pfam" id="PF01048"/>
    </source>
</evidence>
<evidence type="ECO:0000256" key="1">
    <source>
        <dbReference type="ARBA" id="ARBA00004945"/>
    </source>
</evidence>
<keyword evidence="4 7" id="KW-0378">Hydrolase</keyword>
<sequence length="227" mass="24817">MIAILSAMDEEITPVLERVGAYKTIQYAQNKFYLANYHGKNLVLAYSKIGKVNAALTAAILVEKFRAEKLLFTGVAGALNNNYKIGDLMYATSLVQHDLDITVFKHPFGFVPGIEIFAKSDESLNALAVDIAKKQGLNLNSGIIATGDQFVCDKDKKEWIKHTFNADAVEMEGASVAQVCTQLSIPFFVLRAISDEAGGGAEFDFDEFLQSSAKVSADFMLAMVEKL</sequence>
<evidence type="ECO:0000256" key="5">
    <source>
        <dbReference type="ARBA" id="ARBA00023167"/>
    </source>
</evidence>
<dbReference type="InterPro" id="IPR010049">
    <property type="entry name" value="MTA_SAH_Nsdase"/>
</dbReference>
<dbReference type="NCBIfam" id="TIGR01704">
    <property type="entry name" value="MTA_SAH-Nsdase"/>
    <property type="match status" value="1"/>
</dbReference>
<dbReference type="Proteomes" id="UP000682951">
    <property type="component" value="Unassembled WGS sequence"/>
</dbReference>
<dbReference type="EC" id="3.2.2.9" evidence="2"/>
<gene>
    <name evidence="7" type="ORF">KDD93_03445</name>
</gene>
<evidence type="ECO:0000256" key="2">
    <source>
        <dbReference type="ARBA" id="ARBA00011974"/>
    </source>
</evidence>
<dbReference type="PANTHER" id="PTHR46832:SF1">
    <property type="entry name" value="5'-METHYLTHIOADENOSINE_S-ADENOSYLHOMOCYSTEINE NUCLEOSIDASE"/>
    <property type="match status" value="1"/>
</dbReference>
<dbReference type="CDD" id="cd09008">
    <property type="entry name" value="MTAN"/>
    <property type="match status" value="1"/>
</dbReference>
<feature type="domain" description="Nucleoside phosphorylase" evidence="6">
    <location>
        <begin position="2"/>
        <end position="224"/>
    </location>
</feature>
<dbReference type="NCBIfam" id="NF004079">
    <property type="entry name" value="PRK05584.1"/>
    <property type="match status" value="1"/>
</dbReference>
<dbReference type="EMBL" id="JAGSSW010000002">
    <property type="protein sequence ID" value="MBR8463627.1"/>
    <property type="molecule type" value="Genomic_DNA"/>
</dbReference>
<dbReference type="InterPro" id="IPR035994">
    <property type="entry name" value="Nucleoside_phosphorylase_sf"/>
</dbReference>
<dbReference type="InterPro" id="IPR000845">
    <property type="entry name" value="Nucleoside_phosphorylase_d"/>
</dbReference>
<dbReference type="SUPFAM" id="SSF53167">
    <property type="entry name" value="Purine and uridine phosphorylases"/>
    <property type="match status" value="1"/>
</dbReference>
<proteinExistence type="predicted"/>
<comment type="caution">
    <text evidence="7">The sequence shown here is derived from an EMBL/GenBank/DDBJ whole genome shotgun (WGS) entry which is preliminary data.</text>
</comment>
<keyword evidence="8" id="KW-1185">Reference proteome</keyword>
<keyword evidence="3" id="KW-0028">Amino-acid biosynthesis</keyword>
<protein>
    <recommendedName>
        <fullName evidence="2">adenosylhomocysteine nucleosidase</fullName>
        <ecNumber evidence="2">3.2.2.9</ecNumber>
    </recommendedName>
</protein>
<dbReference type="PANTHER" id="PTHR46832">
    <property type="entry name" value="5'-METHYLTHIOADENOSINE/S-ADENOSYLHOMOCYSTEINE NUCLEOSIDASE"/>
    <property type="match status" value="1"/>
</dbReference>
<evidence type="ECO:0000313" key="7">
    <source>
        <dbReference type="EMBL" id="MBR8463627.1"/>
    </source>
</evidence>
<dbReference type="RefSeq" id="WP_212141724.1">
    <property type="nucleotide sequence ID" value="NZ_JAGSSW010000002.1"/>
</dbReference>
<organism evidence="7 8">
    <name type="scientific">Campylobacter anatolicus</name>
    <dbReference type="NCBI Taxonomy" id="2829105"/>
    <lineage>
        <taxon>Bacteria</taxon>
        <taxon>Pseudomonadati</taxon>
        <taxon>Campylobacterota</taxon>
        <taxon>Epsilonproteobacteria</taxon>
        <taxon>Campylobacterales</taxon>
        <taxon>Campylobacteraceae</taxon>
        <taxon>Campylobacter</taxon>
    </lineage>
</organism>
<reference evidence="7 8" key="1">
    <citation type="submission" date="2021-04" db="EMBL/GenBank/DDBJ databases">
        <title>Molecular and phenotypic characterization and identification of bacterial isolates recovered from the Anatolian ground squirrels (Spermophilus xanthoprymnus) and which have the potential to form a new species in the Campylobacter genus.</title>
        <authorList>
            <person name="Aydin F."/>
            <person name="Abay S."/>
            <person name="Kayman T."/>
            <person name="Karakaya E."/>
            <person name="Mustak H.K."/>
            <person name="Mustak I.B."/>
            <person name="Bilgin N."/>
            <person name="Duzler A."/>
            <person name="Sahin O."/>
            <person name="Guran O."/>
            <person name="Saticioglu I.B."/>
        </authorList>
    </citation>
    <scope>NUCLEOTIDE SEQUENCE [LARGE SCALE GENOMIC DNA]</scope>
    <source>
        <strain evidence="8">faydin-G24</strain>
    </source>
</reference>
<evidence type="ECO:0000313" key="8">
    <source>
        <dbReference type="Proteomes" id="UP000682951"/>
    </source>
</evidence>
<keyword evidence="5" id="KW-0486">Methionine biosynthesis</keyword>
<evidence type="ECO:0000256" key="4">
    <source>
        <dbReference type="ARBA" id="ARBA00022801"/>
    </source>
</evidence>
<accession>A0ABS5HJC8</accession>
<dbReference type="Pfam" id="PF01048">
    <property type="entry name" value="PNP_UDP_1"/>
    <property type="match status" value="1"/>
</dbReference>
<evidence type="ECO:0000256" key="3">
    <source>
        <dbReference type="ARBA" id="ARBA00022605"/>
    </source>
</evidence>
<dbReference type="Gene3D" id="3.40.50.1580">
    <property type="entry name" value="Nucleoside phosphorylase domain"/>
    <property type="match status" value="1"/>
</dbReference>
<name>A0ABS5HJC8_9BACT</name>
<comment type="pathway">
    <text evidence="1">Amino-acid biosynthesis; L-methionine biosynthesis via salvage pathway; S-methyl-5-thio-alpha-D-ribose 1-phosphate from S-methyl-5'-thioadenosine (hydrolase route): step 1/2.</text>
</comment>
<keyword evidence="7" id="KW-0326">Glycosidase</keyword>